<accession>X1C976</accession>
<dbReference type="EMBL" id="BART01012434">
    <property type="protein sequence ID" value="GAG80926.1"/>
    <property type="molecule type" value="Genomic_DNA"/>
</dbReference>
<organism evidence="1">
    <name type="scientific">marine sediment metagenome</name>
    <dbReference type="NCBI Taxonomy" id="412755"/>
    <lineage>
        <taxon>unclassified sequences</taxon>
        <taxon>metagenomes</taxon>
        <taxon>ecological metagenomes</taxon>
    </lineage>
</organism>
<comment type="caution">
    <text evidence="1">The sequence shown here is derived from an EMBL/GenBank/DDBJ whole genome shotgun (WGS) entry which is preliminary data.</text>
</comment>
<feature type="non-terminal residue" evidence="1">
    <location>
        <position position="1"/>
    </location>
</feature>
<name>X1C976_9ZZZZ</name>
<sequence>TEYSTERFIVEVKNRKLRIKDIYQTKCYGDVFNAECAILISSESLSREIREFIKENYLAHRRLKDVIILKYIKRSSPSRDDNIIMEPKVLEEIYNNRLPEFLKTDTE</sequence>
<dbReference type="AlphaFoldDB" id="X1C976"/>
<evidence type="ECO:0000313" key="1">
    <source>
        <dbReference type="EMBL" id="GAG80926.1"/>
    </source>
</evidence>
<gene>
    <name evidence="1" type="ORF">S01H4_25958</name>
</gene>
<reference evidence="1" key="1">
    <citation type="journal article" date="2014" name="Front. Microbiol.">
        <title>High frequency of phylogenetically diverse reductive dehalogenase-homologous genes in deep subseafloor sedimentary metagenomes.</title>
        <authorList>
            <person name="Kawai M."/>
            <person name="Futagami T."/>
            <person name="Toyoda A."/>
            <person name="Takaki Y."/>
            <person name="Nishi S."/>
            <person name="Hori S."/>
            <person name="Arai W."/>
            <person name="Tsubouchi T."/>
            <person name="Morono Y."/>
            <person name="Uchiyama I."/>
            <person name="Ito T."/>
            <person name="Fujiyama A."/>
            <person name="Inagaki F."/>
            <person name="Takami H."/>
        </authorList>
    </citation>
    <scope>NUCLEOTIDE SEQUENCE</scope>
    <source>
        <strain evidence="1">Expedition CK06-06</strain>
    </source>
</reference>
<protein>
    <submittedName>
        <fullName evidence="1">Uncharacterized protein</fullName>
    </submittedName>
</protein>
<proteinExistence type="predicted"/>